<reference evidence="3" key="1">
    <citation type="submission" date="2021-02" db="EMBL/GenBank/DDBJ databases">
        <authorList>
            <person name="Steward A R."/>
        </authorList>
    </citation>
    <scope>NUCLEOTIDE SEQUENCE</scope>
</reference>
<organism evidence="3 4">
    <name type="scientific">Pieris macdunnoughi</name>
    <dbReference type="NCBI Taxonomy" id="345717"/>
    <lineage>
        <taxon>Eukaryota</taxon>
        <taxon>Metazoa</taxon>
        <taxon>Ecdysozoa</taxon>
        <taxon>Arthropoda</taxon>
        <taxon>Hexapoda</taxon>
        <taxon>Insecta</taxon>
        <taxon>Pterygota</taxon>
        <taxon>Neoptera</taxon>
        <taxon>Endopterygota</taxon>
        <taxon>Lepidoptera</taxon>
        <taxon>Glossata</taxon>
        <taxon>Ditrysia</taxon>
        <taxon>Papilionoidea</taxon>
        <taxon>Pieridae</taxon>
        <taxon>Pierinae</taxon>
        <taxon>Pieris</taxon>
    </lineage>
</organism>
<feature type="compositionally biased region" description="Low complexity" evidence="2">
    <location>
        <begin position="84"/>
        <end position="96"/>
    </location>
</feature>
<sequence>MLSVGILNDAMLSRLPEKCRSEELIELCHNVMGKADLSLELDELEAAAEMVCQEEAQVTENEMALKMASMSLLPKSKVNAVFYSDSSSSSRNSSDSSDLDSDDDSSSSSDPSELLSIQDKFVIRTD</sequence>
<dbReference type="AlphaFoldDB" id="A0A821VSC0"/>
<protein>
    <submittedName>
        <fullName evidence="3">Uncharacterized protein</fullName>
    </submittedName>
</protein>
<name>A0A821VSC0_9NEOP</name>
<keyword evidence="4" id="KW-1185">Reference proteome</keyword>
<keyword evidence="1" id="KW-0175">Coiled coil</keyword>
<comment type="caution">
    <text evidence="3">The sequence shown here is derived from an EMBL/GenBank/DDBJ whole genome shotgun (WGS) entry which is preliminary data.</text>
</comment>
<accession>A0A821VSC0</accession>
<feature type="coiled-coil region" evidence="1">
    <location>
        <begin position="34"/>
        <end position="61"/>
    </location>
</feature>
<evidence type="ECO:0000313" key="4">
    <source>
        <dbReference type="Proteomes" id="UP000663880"/>
    </source>
</evidence>
<proteinExistence type="predicted"/>
<gene>
    <name evidence="3" type="ORF">PMACD_LOCUS12242</name>
</gene>
<dbReference type="Proteomes" id="UP000663880">
    <property type="component" value="Unassembled WGS sequence"/>
</dbReference>
<feature type="compositionally biased region" description="Low complexity" evidence="2">
    <location>
        <begin position="106"/>
        <end position="116"/>
    </location>
</feature>
<feature type="region of interest" description="Disordered" evidence="2">
    <location>
        <begin position="84"/>
        <end position="126"/>
    </location>
</feature>
<evidence type="ECO:0000256" key="2">
    <source>
        <dbReference type="SAM" id="MobiDB-lite"/>
    </source>
</evidence>
<evidence type="ECO:0000313" key="3">
    <source>
        <dbReference type="EMBL" id="CAF4912241.1"/>
    </source>
</evidence>
<evidence type="ECO:0000256" key="1">
    <source>
        <dbReference type="SAM" id="Coils"/>
    </source>
</evidence>
<dbReference type="EMBL" id="CAJOBZ010000046">
    <property type="protein sequence ID" value="CAF4912241.1"/>
    <property type="molecule type" value="Genomic_DNA"/>
</dbReference>